<dbReference type="PANTHER" id="PTHR10819">
    <property type="entry name" value="PHOSPHOTRIESTERASE-RELATED"/>
    <property type="match status" value="1"/>
</dbReference>
<comment type="caution">
    <text evidence="4">The sequence shown here is derived from an EMBL/GenBank/DDBJ whole genome shotgun (WGS) entry which is preliminary data.</text>
</comment>
<evidence type="ECO:0000313" key="4">
    <source>
        <dbReference type="EMBL" id="MFC0315496.1"/>
    </source>
</evidence>
<gene>
    <name evidence="4" type="ORF">ACFFJD_11630</name>
</gene>
<sequence>MQTINTVTGPIDAAALGTVLAHEHVFVLNEDYRLNFLPDWDEDAQVAQAAQRLSEVKALGFDTLLDVSVPGLGRHIERVQRVAEQTELNILACTGLFTYNDLPLQFHYTGPGLGFDAPEPLVEAFVRDLTDGIGRTGVKAAALVCVIEAEGLTPGVERIMRAVGQASIATEAPIIVHTNPHTRSGLIAQRILGEEGVDLRRVLLAHSGDTGDLDYLRHLAAGGSLLGLDRFGVDVLLPHETRMATLLALLEEGYAEQLILSHSAFCYSDWFDPAKMAEVAPNWNYRQISDRVLPELRARGITEQTLTTMLVDVPRRFLLGGAHPGLPTPIR</sequence>
<keyword evidence="2" id="KW-0378">Hydrolase</keyword>
<evidence type="ECO:0000256" key="2">
    <source>
        <dbReference type="ARBA" id="ARBA00022801"/>
    </source>
</evidence>
<dbReference type="InterPro" id="IPR032466">
    <property type="entry name" value="Metal_Hydrolase"/>
</dbReference>
<accession>A0ABV6H9C8</accession>
<reference evidence="4 5" key="1">
    <citation type="submission" date="2024-09" db="EMBL/GenBank/DDBJ databases">
        <authorList>
            <person name="Sun Q."/>
            <person name="Mori K."/>
        </authorList>
    </citation>
    <scope>NUCLEOTIDE SEQUENCE [LARGE SCALE GENOMIC DNA]</scope>
    <source>
        <strain evidence="4 5">CCM 7957</strain>
    </source>
</reference>
<proteinExistence type="inferred from homology"/>
<comment type="caution">
    <text evidence="3">Lacks conserved residue(s) required for the propagation of feature annotation.</text>
</comment>
<dbReference type="PANTHER" id="PTHR10819:SF3">
    <property type="entry name" value="PHOSPHOTRIESTERASE-RELATED PROTEIN"/>
    <property type="match status" value="1"/>
</dbReference>
<dbReference type="Proteomes" id="UP001589783">
    <property type="component" value="Unassembled WGS sequence"/>
</dbReference>
<evidence type="ECO:0000256" key="3">
    <source>
        <dbReference type="PROSITE-ProRule" id="PRU00679"/>
    </source>
</evidence>
<evidence type="ECO:0000256" key="1">
    <source>
        <dbReference type="ARBA" id="ARBA00022723"/>
    </source>
</evidence>
<protein>
    <submittedName>
        <fullName evidence="4">Phosphotriesterase</fullName>
    </submittedName>
</protein>
<dbReference type="Gene3D" id="3.20.20.140">
    <property type="entry name" value="Metal-dependent hydrolases"/>
    <property type="match status" value="1"/>
</dbReference>
<comment type="similarity">
    <text evidence="3">Belongs to the metallo-dependent hydrolases superfamily. Phosphotriesterase family.</text>
</comment>
<dbReference type="SUPFAM" id="SSF51556">
    <property type="entry name" value="Metallo-dependent hydrolases"/>
    <property type="match status" value="1"/>
</dbReference>
<dbReference type="RefSeq" id="WP_382364241.1">
    <property type="nucleotide sequence ID" value="NZ_JBHLWV010000020.1"/>
</dbReference>
<keyword evidence="1" id="KW-0479">Metal-binding</keyword>
<keyword evidence="5" id="KW-1185">Reference proteome</keyword>
<organism evidence="4 5">
    <name type="scientific">Gordonia phosphorivorans</name>
    <dbReference type="NCBI Taxonomy" id="1056982"/>
    <lineage>
        <taxon>Bacteria</taxon>
        <taxon>Bacillati</taxon>
        <taxon>Actinomycetota</taxon>
        <taxon>Actinomycetes</taxon>
        <taxon>Mycobacteriales</taxon>
        <taxon>Gordoniaceae</taxon>
        <taxon>Gordonia</taxon>
    </lineage>
</organism>
<dbReference type="InterPro" id="IPR001559">
    <property type="entry name" value="Phosphotriesterase"/>
</dbReference>
<name>A0ABV6H9C8_9ACTN</name>
<evidence type="ECO:0000313" key="5">
    <source>
        <dbReference type="Proteomes" id="UP001589783"/>
    </source>
</evidence>
<dbReference type="EMBL" id="JBHLWV010000020">
    <property type="protein sequence ID" value="MFC0315496.1"/>
    <property type="molecule type" value="Genomic_DNA"/>
</dbReference>
<dbReference type="PROSITE" id="PS51347">
    <property type="entry name" value="PHOSPHOTRIESTERASE_2"/>
    <property type="match status" value="1"/>
</dbReference>
<dbReference type="Pfam" id="PF02126">
    <property type="entry name" value="PTE"/>
    <property type="match status" value="1"/>
</dbReference>